<dbReference type="Pfam" id="PF14064">
    <property type="entry name" value="HmuY"/>
    <property type="match status" value="1"/>
</dbReference>
<dbReference type="CDD" id="cd12105">
    <property type="entry name" value="HmuY"/>
    <property type="match status" value="1"/>
</dbReference>
<reference evidence="1 2" key="1">
    <citation type="submission" date="2016-01" db="EMBL/GenBank/DDBJ databases">
        <title>Genome sequencing of Roseivirga spongicola UST030701-084.</title>
        <authorList>
            <person name="Selvaratnam C."/>
            <person name="Thevarajoo S."/>
            <person name="Goh K.M."/>
            <person name="Ee R."/>
            <person name="Chan K.-G."/>
            <person name="Chong C.S."/>
        </authorList>
    </citation>
    <scope>NUCLEOTIDE SEQUENCE [LARGE SCALE GENOMIC DNA]</scope>
    <source>
        <strain evidence="1 2">UST030701-084</strain>
    </source>
</reference>
<organism evidence="1 2">
    <name type="scientific">Roseivirga spongicola</name>
    <dbReference type="NCBI Taxonomy" id="333140"/>
    <lineage>
        <taxon>Bacteria</taxon>
        <taxon>Pseudomonadati</taxon>
        <taxon>Bacteroidota</taxon>
        <taxon>Cytophagia</taxon>
        <taxon>Cytophagales</taxon>
        <taxon>Roseivirgaceae</taxon>
        <taxon>Roseivirga</taxon>
    </lineage>
</organism>
<sequence>MMLAVVACSEDDPQPVALEVKSESNFEAPGDIYDYTTQPPTLVQENDYQYYDFSTNSEVSATGDWDVAIKGTTIITNGGINGDGGVQATTVAAIFDELDEVPASATFAADAEAALAINKNTDFANRWYSYANGIISPVPGRVVLIKDTEGNYVKLEIQCYYRDCPTEPTAGSDNGIYTFRYVYQPDGSMQFDFTGN</sequence>
<name>A0A150X938_9BACT</name>
<proteinExistence type="predicted"/>
<protein>
    <recommendedName>
        <fullName evidence="3">HmuY protein</fullName>
    </recommendedName>
</protein>
<dbReference type="Proteomes" id="UP000075606">
    <property type="component" value="Unassembled WGS sequence"/>
</dbReference>
<keyword evidence="2" id="KW-1185">Reference proteome</keyword>
<accession>A0A150X938</accession>
<evidence type="ECO:0000313" key="1">
    <source>
        <dbReference type="EMBL" id="KYG75194.1"/>
    </source>
</evidence>
<evidence type="ECO:0000313" key="2">
    <source>
        <dbReference type="Proteomes" id="UP000075606"/>
    </source>
</evidence>
<evidence type="ECO:0008006" key="3">
    <source>
        <dbReference type="Google" id="ProtNLM"/>
    </source>
</evidence>
<comment type="caution">
    <text evidence="1">The sequence shown here is derived from an EMBL/GenBank/DDBJ whole genome shotgun (WGS) entry which is preliminary data.</text>
</comment>
<dbReference type="EMBL" id="LRPC01000023">
    <property type="protein sequence ID" value="KYG75194.1"/>
    <property type="molecule type" value="Genomic_DNA"/>
</dbReference>
<dbReference type="AlphaFoldDB" id="A0A150X938"/>
<dbReference type="InterPro" id="IPR025921">
    <property type="entry name" value="HmuY"/>
</dbReference>
<gene>
    <name evidence="1" type="ORF">AWW68_10325</name>
</gene>
<dbReference type="STRING" id="333140.AWW68_10325"/>